<comment type="caution">
    <text evidence="2">The sequence shown here is derived from an EMBL/GenBank/DDBJ whole genome shotgun (WGS) entry which is preliminary data.</text>
</comment>
<evidence type="ECO:0000313" key="2">
    <source>
        <dbReference type="EMBL" id="KAK0608781.1"/>
    </source>
</evidence>
<feature type="region of interest" description="Disordered" evidence="1">
    <location>
        <begin position="34"/>
        <end position="67"/>
    </location>
</feature>
<keyword evidence="3" id="KW-1185">Reference proteome</keyword>
<reference evidence="2" key="2">
    <citation type="submission" date="2023-06" db="EMBL/GenBank/DDBJ databases">
        <authorList>
            <person name="Swenson N.G."/>
            <person name="Wegrzyn J.L."/>
            <person name="Mcevoy S.L."/>
        </authorList>
    </citation>
    <scope>NUCLEOTIDE SEQUENCE</scope>
    <source>
        <strain evidence="2">NS2018</strain>
        <tissue evidence="2">Leaf</tissue>
    </source>
</reference>
<sequence>MEDYHEEQLVRGSLKSQRRKLGWDKLKAMSPATWYEEGPSEELPREVNSEAPVDIPNARPKGTSNSHQVSRLNIHLGISFSSITLHLMARGRRGGGRGQQGRDLRDIENEELRRQVQQLRNSESLG</sequence>
<name>A0AA39TK17_ACESA</name>
<evidence type="ECO:0000256" key="1">
    <source>
        <dbReference type="SAM" id="MobiDB-lite"/>
    </source>
</evidence>
<dbReference type="AlphaFoldDB" id="A0AA39TK17"/>
<dbReference type="Proteomes" id="UP001168877">
    <property type="component" value="Unassembled WGS sequence"/>
</dbReference>
<proteinExistence type="predicted"/>
<evidence type="ECO:0000313" key="3">
    <source>
        <dbReference type="Proteomes" id="UP001168877"/>
    </source>
</evidence>
<dbReference type="EMBL" id="JAUESC010000001">
    <property type="protein sequence ID" value="KAK0608781.1"/>
    <property type="molecule type" value="Genomic_DNA"/>
</dbReference>
<reference evidence="2" key="1">
    <citation type="journal article" date="2022" name="Plant J.">
        <title>Strategies of tolerance reflected in two North American maple genomes.</title>
        <authorList>
            <person name="McEvoy S.L."/>
            <person name="Sezen U.U."/>
            <person name="Trouern-Trend A."/>
            <person name="McMahon S.M."/>
            <person name="Schaberg P.G."/>
            <person name="Yang J."/>
            <person name="Wegrzyn J.L."/>
            <person name="Swenson N.G."/>
        </authorList>
    </citation>
    <scope>NUCLEOTIDE SEQUENCE</scope>
    <source>
        <strain evidence="2">NS2018</strain>
    </source>
</reference>
<accession>A0AA39TK17</accession>
<feature type="region of interest" description="Disordered" evidence="1">
    <location>
        <begin position="1"/>
        <end position="20"/>
    </location>
</feature>
<gene>
    <name evidence="2" type="ORF">LWI29_035930</name>
</gene>
<organism evidence="2 3">
    <name type="scientific">Acer saccharum</name>
    <name type="common">Sugar maple</name>
    <dbReference type="NCBI Taxonomy" id="4024"/>
    <lineage>
        <taxon>Eukaryota</taxon>
        <taxon>Viridiplantae</taxon>
        <taxon>Streptophyta</taxon>
        <taxon>Embryophyta</taxon>
        <taxon>Tracheophyta</taxon>
        <taxon>Spermatophyta</taxon>
        <taxon>Magnoliopsida</taxon>
        <taxon>eudicotyledons</taxon>
        <taxon>Gunneridae</taxon>
        <taxon>Pentapetalae</taxon>
        <taxon>rosids</taxon>
        <taxon>malvids</taxon>
        <taxon>Sapindales</taxon>
        <taxon>Sapindaceae</taxon>
        <taxon>Hippocastanoideae</taxon>
        <taxon>Acereae</taxon>
        <taxon>Acer</taxon>
    </lineage>
</organism>
<protein>
    <submittedName>
        <fullName evidence="2">Uncharacterized protein</fullName>
    </submittedName>
</protein>